<name>A0A2R3J1G7_9PSED</name>
<gene>
    <name evidence="2" type="ORF">CSB93_0927</name>
</gene>
<sequence length="43" mass="5060">MTRDAFRESARTPGIDGKHRRFRTRSRQHLAVFSIFALGERLD</sequence>
<accession>A0A2R3J1G7</accession>
<reference evidence="2 3" key="1">
    <citation type="submission" date="2018-02" db="EMBL/GenBank/DDBJ databases">
        <title>FDA/CDC Antimicrobial Resistant Isolate Bank Genome Sequencing.</title>
        <authorList>
            <person name="Benahmed F.H."/>
            <person name="Lutgring J.D."/>
            <person name="Yoo B."/>
            <person name="Machado M."/>
            <person name="Brown A."/>
            <person name="McAllister G."/>
            <person name="Perry A."/>
            <person name="Halpin A.L."/>
            <person name="Vavikolanu K."/>
            <person name="Ott S."/>
            <person name="Zhao X."/>
            <person name="Tallon L.J."/>
            <person name="Sadzewicz L."/>
            <person name="Aluvathingal J."/>
            <person name="Nadendla S."/>
            <person name="Voskania-kordi A."/>
            <person name="Simonyan V."/>
            <person name="Patel J."/>
            <person name="Shawar R.M."/>
        </authorList>
    </citation>
    <scope>NUCLEOTIDE SEQUENCE [LARGE SCALE GENOMIC DNA]</scope>
    <source>
        <strain evidence="2 3">AR_0356</strain>
    </source>
</reference>
<evidence type="ECO:0000313" key="3">
    <source>
        <dbReference type="Proteomes" id="UP000238390"/>
    </source>
</evidence>
<dbReference type="EMBL" id="CP027169">
    <property type="protein sequence ID" value="AVK08020.1"/>
    <property type="molecule type" value="Genomic_DNA"/>
</dbReference>
<dbReference type="Proteomes" id="UP000238390">
    <property type="component" value="Chromosome"/>
</dbReference>
<proteinExistence type="predicted"/>
<feature type="compositionally biased region" description="Basic and acidic residues" evidence="1">
    <location>
        <begin position="1"/>
        <end position="10"/>
    </location>
</feature>
<organism evidence="2 3">
    <name type="scientific">Pseudomonas paraeruginosa</name>
    <dbReference type="NCBI Taxonomy" id="2994495"/>
    <lineage>
        <taxon>Bacteria</taxon>
        <taxon>Pseudomonadati</taxon>
        <taxon>Pseudomonadota</taxon>
        <taxon>Gammaproteobacteria</taxon>
        <taxon>Pseudomonadales</taxon>
        <taxon>Pseudomonadaceae</taxon>
        <taxon>Pseudomonas</taxon>
    </lineage>
</organism>
<protein>
    <submittedName>
        <fullName evidence="2">Uncharacterized protein</fullName>
    </submittedName>
</protein>
<feature type="region of interest" description="Disordered" evidence="1">
    <location>
        <begin position="1"/>
        <end position="22"/>
    </location>
</feature>
<keyword evidence="3" id="KW-1185">Reference proteome</keyword>
<dbReference type="AlphaFoldDB" id="A0A2R3J1G7"/>
<evidence type="ECO:0000313" key="2">
    <source>
        <dbReference type="EMBL" id="AVK08020.1"/>
    </source>
</evidence>
<evidence type="ECO:0000256" key="1">
    <source>
        <dbReference type="SAM" id="MobiDB-lite"/>
    </source>
</evidence>